<reference evidence="1" key="2">
    <citation type="journal article" date="2015" name="Fish Shellfish Immunol.">
        <title>Early steps in the European eel (Anguilla anguilla)-Vibrio vulnificus interaction in the gills: Role of the RtxA13 toxin.</title>
        <authorList>
            <person name="Callol A."/>
            <person name="Pajuelo D."/>
            <person name="Ebbesson L."/>
            <person name="Teles M."/>
            <person name="MacKenzie S."/>
            <person name="Amaro C."/>
        </authorList>
    </citation>
    <scope>NUCLEOTIDE SEQUENCE</scope>
</reference>
<evidence type="ECO:0000313" key="1">
    <source>
        <dbReference type="EMBL" id="JAH08655.1"/>
    </source>
</evidence>
<dbReference type="AlphaFoldDB" id="A0A0E9PX37"/>
<organism evidence="1">
    <name type="scientific">Anguilla anguilla</name>
    <name type="common">European freshwater eel</name>
    <name type="synonym">Muraena anguilla</name>
    <dbReference type="NCBI Taxonomy" id="7936"/>
    <lineage>
        <taxon>Eukaryota</taxon>
        <taxon>Metazoa</taxon>
        <taxon>Chordata</taxon>
        <taxon>Craniata</taxon>
        <taxon>Vertebrata</taxon>
        <taxon>Euteleostomi</taxon>
        <taxon>Actinopterygii</taxon>
        <taxon>Neopterygii</taxon>
        <taxon>Teleostei</taxon>
        <taxon>Anguilliformes</taxon>
        <taxon>Anguillidae</taxon>
        <taxon>Anguilla</taxon>
    </lineage>
</organism>
<sequence>MRRELTNLYSPSYLCSITVYFPMGLRSLVRKSPEISK</sequence>
<protein>
    <submittedName>
        <fullName evidence="1">Uncharacterized protein</fullName>
    </submittedName>
</protein>
<name>A0A0E9PX37_ANGAN</name>
<accession>A0A0E9PX37</accession>
<proteinExistence type="predicted"/>
<dbReference type="EMBL" id="GBXM01099922">
    <property type="protein sequence ID" value="JAH08655.1"/>
    <property type="molecule type" value="Transcribed_RNA"/>
</dbReference>
<reference evidence="1" key="1">
    <citation type="submission" date="2014-11" db="EMBL/GenBank/DDBJ databases">
        <authorList>
            <person name="Amaro Gonzalez C."/>
        </authorList>
    </citation>
    <scope>NUCLEOTIDE SEQUENCE</scope>
</reference>